<dbReference type="AlphaFoldDB" id="A0A2S0WCS4"/>
<gene>
    <name evidence="1" type="ORF">C3E79_02890</name>
</gene>
<protein>
    <submittedName>
        <fullName evidence="1">Uncharacterized protein</fullName>
    </submittedName>
</protein>
<dbReference type="Gene3D" id="3.40.50.720">
    <property type="entry name" value="NAD(P)-binding Rossmann-like Domain"/>
    <property type="match status" value="1"/>
</dbReference>
<dbReference type="Proteomes" id="UP000244754">
    <property type="component" value="Chromosome"/>
</dbReference>
<dbReference type="EMBL" id="CP026948">
    <property type="protein sequence ID" value="AWB83565.1"/>
    <property type="molecule type" value="Genomic_DNA"/>
</dbReference>
<sequence>MRTSSTPATRRAETVFVRFAERITRTFSSAHMKSESSCGEIVRMQALLRLAPGARVIARGTNALQFGLDATRCGIVETDLAPRIAPVLARLSEAAPEAEVVSGLVEAGLRPAAALSLLGDLISYRVVVAVPAARPSVLVCGAGPLYDATTAHLRSAGATVRSALGAEPLSRALEGLDAHIPVALIDTLPHALAHAHDLRDHAGDTLPISVVDTRVFIGPLGGNRGGPCPLCAHLYHAERDHQWGAIIRANAPDPAAADPLVVAAGAAAAAVALRRLCGLLDPPGVSAPGLRRGEVITIDPFGPTPLAREVVSPHGDCPVCF</sequence>
<reference evidence="2" key="1">
    <citation type="submission" date="2018-01" db="EMBL/GenBank/DDBJ databases">
        <authorList>
            <person name="Li J."/>
        </authorList>
    </citation>
    <scope>NUCLEOTIDE SEQUENCE [LARGE SCALE GENOMIC DNA]</scope>
    <source>
        <strain evidence="2">2184</strain>
    </source>
</reference>
<accession>A0A2S0WCS4</accession>
<organism evidence="1 2">
    <name type="scientific">Corynebacterium liangguodongii</name>
    <dbReference type="NCBI Taxonomy" id="2079535"/>
    <lineage>
        <taxon>Bacteria</taxon>
        <taxon>Bacillati</taxon>
        <taxon>Actinomycetota</taxon>
        <taxon>Actinomycetes</taxon>
        <taxon>Mycobacteriales</taxon>
        <taxon>Corynebacteriaceae</taxon>
        <taxon>Corynebacterium</taxon>
    </lineage>
</organism>
<proteinExistence type="predicted"/>
<dbReference type="KEGG" id="clia:C3E79_02890"/>
<evidence type="ECO:0000313" key="2">
    <source>
        <dbReference type="Proteomes" id="UP000244754"/>
    </source>
</evidence>
<keyword evidence="2" id="KW-1185">Reference proteome</keyword>
<evidence type="ECO:0000313" key="1">
    <source>
        <dbReference type="EMBL" id="AWB83565.1"/>
    </source>
</evidence>
<name>A0A2S0WCS4_9CORY</name>
<dbReference type="OrthoDB" id="4426339at2"/>